<dbReference type="AlphaFoldDB" id="A0A125R3L7"/>
<feature type="chain" id="PRO_5007179452" evidence="1">
    <location>
        <begin position="17"/>
        <end position="131"/>
    </location>
</feature>
<protein>
    <submittedName>
        <fullName evidence="2">Secretory calcium-binding phosphosphoprotein 7</fullName>
    </submittedName>
</protein>
<dbReference type="EMBL" id="KU189285">
    <property type="protein sequence ID" value="AMD08905.1"/>
    <property type="molecule type" value="mRNA"/>
</dbReference>
<organism evidence="2">
    <name type="scientific">Lepisosteus oculatus</name>
    <name type="common">Spotted gar</name>
    <dbReference type="NCBI Taxonomy" id="7918"/>
    <lineage>
        <taxon>Eukaryota</taxon>
        <taxon>Metazoa</taxon>
        <taxon>Chordata</taxon>
        <taxon>Craniata</taxon>
        <taxon>Vertebrata</taxon>
        <taxon>Euteleostomi</taxon>
        <taxon>Actinopterygii</taxon>
        <taxon>Neopterygii</taxon>
        <taxon>Holostei</taxon>
        <taxon>Semionotiformes</taxon>
        <taxon>Lepisosteidae</taxon>
        <taxon>Lepisosteus</taxon>
    </lineage>
</organism>
<evidence type="ECO:0000313" key="2">
    <source>
        <dbReference type="EMBL" id="AMD08905.1"/>
    </source>
</evidence>
<keyword evidence="1" id="KW-0732">Signal</keyword>
<evidence type="ECO:0000256" key="1">
    <source>
        <dbReference type="SAM" id="SignalP"/>
    </source>
</evidence>
<feature type="signal peptide" evidence="1">
    <location>
        <begin position="1"/>
        <end position="16"/>
    </location>
</feature>
<accession>A0A125R3L7</accession>
<reference evidence="2" key="1">
    <citation type="submission" date="2015-11" db="EMBL/GenBank/DDBJ databases">
        <title>SCPP genes in the gar genome.</title>
        <authorList>
            <person name="Kawasaki K."/>
            <person name="Mikami M."/>
            <person name="Ishiyama M."/>
        </authorList>
    </citation>
    <scope>NUCLEOTIDE SEQUENCE</scope>
</reference>
<name>A0A125R3L7_LEPOC</name>
<proteinExistence type="evidence at transcript level"/>
<sequence>MKAVLLLACLIGSTLAIPMAQLYFDYNPALMAPQILQEPQQQIPDFVQGGEQSVGPARRASFEIIVPYGAQQQPGSLLPSRGFIKQSIPQPGRPSLEILYPFGFGNTGPMGPIVGPQLLALGTQTEPEKED</sequence>
<gene>
    <name evidence="2" type="primary">scpp7</name>
</gene>